<reference evidence="1 2" key="1">
    <citation type="submission" date="2018-09" db="EMBL/GenBank/DDBJ databases">
        <title>Characterization of the phylogenetic diversity of five novel species belonging to the genus Bifidobacterium.</title>
        <authorList>
            <person name="Lugli G.A."/>
            <person name="Duranti S."/>
            <person name="Milani C."/>
        </authorList>
    </citation>
    <scope>NUCLEOTIDE SEQUENCE [LARGE SCALE GENOMIC DNA]</scope>
    <source>
        <strain evidence="1 2">2033B</strain>
    </source>
</reference>
<accession>A0A430FEY7</accession>
<sequence length="357" mass="41522">MSLGAFQINFPKFKERMVAYEGPSDSEAKPETWYFIYDFWDDYAYRTSFHVYYSDIENKVHKIGIIKFLILDSNGENLKSFEKENIEKILKNAEGEYCSLWEKLACYRTLQDLFPEQYESILDTLHDSAYFPKYREKYEELKCFKTSLRRLSSSDKALSEARSLLTMRGSEDKDMSFDYRIISSDGDSTDLQFRFIKNDYLPYRINALVGKNGVGKSTILSHIAHSLCGYPDYVKKGDSLAASGAFVDDANKPPFDQVIYISYNPYDYYDDASDNRPHRGVIDIETNNFVFCSILKKNEEDKLYIADQSEFWCDCKKSFEKMKNVAGKVIGYPLLMNSLLLSRMILNLLLTFQKNLI</sequence>
<gene>
    <name evidence="1" type="ORF">D2E24_1889</name>
</gene>
<name>A0A430FEY7_9BIFI</name>
<dbReference type="AlphaFoldDB" id="A0A430FEY7"/>
<dbReference type="OrthoDB" id="9816534at2"/>
<dbReference type="EMBL" id="QXGK01000027">
    <property type="protein sequence ID" value="RSX51423.1"/>
    <property type="molecule type" value="Genomic_DNA"/>
</dbReference>
<comment type="caution">
    <text evidence="1">The sequence shown here is derived from an EMBL/GenBank/DDBJ whole genome shotgun (WGS) entry which is preliminary data.</text>
</comment>
<evidence type="ECO:0000313" key="2">
    <source>
        <dbReference type="Proteomes" id="UP000287470"/>
    </source>
</evidence>
<dbReference type="InterPro" id="IPR027417">
    <property type="entry name" value="P-loop_NTPase"/>
</dbReference>
<keyword evidence="2" id="KW-1185">Reference proteome</keyword>
<organism evidence="1 2">
    <name type="scientific">Bifidobacterium samirii</name>
    <dbReference type="NCBI Taxonomy" id="2306974"/>
    <lineage>
        <taxon>Bacteria</taxon>
        <taxon>Bacillati</taxon>
        <taxon>Actinomycetota</taxon>
        <taxon>Actinomycetes</taxon>
        <taxon>Bifidobacteriales</taxon>
        <taxon>Bifidobacteriaceae</taxon>
        <taxon>Bifidobacterium</taxon>
    </lineage>
</organism>
<protein>
    <submittedName>
        <fullName evidence="1">Uncharacterized protein</fullName>
    </submittedName>
</protein>
<dbReference type="SUPFAM" id="SSF52540">
    <property type="entry name" value="P-loop containing nucleoside triphosphate hydrolases"/>
    <property type="match status" value="1"/>
</dbReference>
<dbReference type="Gene3D" id="3.40.50.300">
    <property type="entry name" value="P-loop containing nucleotide triphosphate hydrolases"/>
    <property type="match status" value="1"/>
</dbReference>
<dbReference type="RefSeq" id="WP_125969138.1">
    <property type="nucleotide sequence ID" value="NZ_QXGK01000027.1"/>
</dbReference>
<dbReference type="Proteomes" id="UP000287470">
    <property type="component" value="Unassembled WGS sequence"/>
</dbReference>
<proteinExistence type="predicted"/>
<dbReference type="CDD" id="cd00267">
    <property type="entry name" value="ABC_ATPase"/>
    <property type="match status" value="1"/>
</dbReference>
<evidence type="ECO:0000313" key="1">
    <source>
        <dbReference type="EMBL" id="RSX51423.1"/>
    </source>
</evidence>